<accession>A0A2K8MLK1</accession>
<feature type="transmembrane region" description="Helical" evidence="1">
    <location>
        <begin position="142"/>
        <end position="162"/>
    </location>
</feature>
<keyword evidence="1" id="KW-1133">Transmembrane helix</keyword>
<keyword evidence="3" id="KW-1185">Reference proteome</keyword>
<feature type="transmembrane region" description="Helical" evidence="1">
    <location>
        <begin position="20"/>
        <end position="43"/>
    </location>
</feature>
<proteinExistence type="predicted"/>
<feature type="transmembrane region" description="Helical" evidence="1">
    <location>
        <begin position="234"/>
        <end position="251"/>
    </location>
</feature>
<feature type="transmembrane region" description="Helical" evidence="1">
    <location>
        <begin position="294"/>
        <end position="317"/>
    </location>
</feature>
<feature type="transmembrane region" description="Helical" evidence="1">
    <location>
        <begin position="94"/>
        <end position="121"/>
    </location>
</feature>
<feature type="transmembrane region" description="Helical" evidence="1">
    <location>
        <begin position="209"/>
        <end position="228"/>
    </location>
</feature>
<dbReference type="AlphaFoldDB" id="A0A2K8MLK1"/>
<feature type="transmembrane region" description="Helical" evidence="1">
    <location>
        <begin position="55"/>
        <end position="74"/>
    </location>
</feature>
<sequence>MAAAPPFLRGGFRPFFFGGAVWAVVALALWAAALTGALTISGAFEPLAWHRHEMLFGFVGAVVAGFLLTTVPNWTGRLPIAGAPLAALFGVWLVARLAVLFSAIIGIVPAALLDIGFYLLLAGLAAREVRARKNRNVPTVGLVLLFGIANAVDYAAAFGWFADDGLGWRLGLGLVVLMISLIGGRIIPSFTHNWLAKRGVSQGLPGQPGRFDLATIAITALGLLTWVATPERRYVGAVLLAAGLLQTIRLARWRGLRAAADPLVLILHIGYAWVPVGLVLLAASILGAPIPRSAAIHALTAGAMATMILAVMTRASLSHTGRELKASPLTVLLYALVTGGALLRVSASLGLLDYGFGMEVAAVTWAGAFLVFLVDYGPILFGPRLGGGSLGTRRRDQTIYIDLMRLDIDGLGGGNPTPASAYCCVCNTRERQQSELQCRNLPVCKRLTTGH</sequence>
<evidence type="ECO:0000313" key="3">
    <source>
        <dbReference type="Proteomes" id="UP000229081"/>
    </source>
</evidence>
<evidence type="ECO:0000256" key="1">
    <source>
        <dbReference type="SAM" id="Phobius"/>
    </source>
</evidence>
<dbReference type="Pfam" id="PF05940">
    <property type="entry name" value="NnrS"/>
    <property type="match status" value="1"/>
</dbReference>
<feature type="transmembrane region" description="Helical" evidence="1">
    <location>
        <begin position="363"/>
        <end position="385"/>
    </location>
</feature>
<dbReference type="OrthoDB" id="9770040at2"/>
<feature type="transmembrane region" description="Helical" evidence="1">
    <location>
        <begin position="329"/>
        <end position="351"/>
    </location>
</feature>
<dbReference type="KEGG" id="sphc:CVN68_17695"/>
<dbReference type="InterPro" id="IPR010266">
    <property type="entry name" value="NnrS"/>
</dbReference>
<dbReference type="EMBL" id="CP024923">
    <property type="protein sequence ID" value="ATY34715.1"/>
    <property type="molecule type" value="Genomic_DNA"/>
</dbReference>
<feature type="transmembrane region" description="Helical" evidence="1">
    <location>
        <begin position="168"/>
        <end position="188"/>
    </location>
</feature>
<evidence type="ECO:0000313" key="2">
    <source>
        <dbReference type="EMBL" id="ATY34715.1"/>
    </source>
</evidence>
<protein>
    <submittedName>
        <fullName evidence="2">NnrS family protein</fullName>
    </submittedName>
</protein>
<reference evidence="2 3" key="1">
    <citation type="submission" date="2017-11" db="EMBL/GenBank/DDBJ databases">
        <title>Complete genome sequence of Sphingomonas sp. Strain Cra20, a psychrotolerant potential plant growth promoting rhizobacteria.</title>
        <authorList>
            <person name="Luo Y."/>
        </authorList>
    </citation>
    <scope>NUCLEOTIDE SEQUENCE [LARGE SCALE GENOMIC DNA]</scope>
    <source>
        <strain evidence="2 3">Cra20</strain>
    </source>
</reference>
<gene>
    <name evidence="2" type="ORF">CVN68_17695</name>
</gene>
<organism evidence="2 3">
    <name type="scientific">Sphingomonas psychrotolerans</name>
    <dbReference type="NCBI Taxonomy" id="1327635"/>
    <lineage>
        <taxon>Bacteria</taxon>
        <taxon>Pseudomonadati</taxon>
        <taxon>Pseudomonadota</taxon>
        <taxon>Alphaproteobacteria</taxon>
        <taxon>Sphingomonadales</taxon>
        <taxon>Sphingomonadaceae</taxon>
        <taxon>Sphingomonas</taxon>
    </lineage>
</organism>
<name>A0A2K8MLK1_9SPHN</name>
<dbReference type="Proteomes" id="UP000229081">
    <property type="component" value="Chromosome"/>
</dbReference>
<feature type="transmembrane region" description="Helical" evidence="1">
    <location>
        <begin position="263"/>
        <end position="288"/>
    </location>
</feature>
<keyword evidence="1" id="KW-0812">Transmembrane</keyword>
<keyword evidence="1" id="KW-0472">Membrane</keyword>